<evidence type="ECO:0000313" key="6">
    <source>
        <dbReference type="Proteomes" id="UP001230908"/>
    </source>
</evidence>
<evidence type="ECO:0000313" key="5">
    <source>
        <dbReference type="EMBL" id="MDQ7911124.1"/>
    </source>
</evidence>
<comment type="caution">
    <text evidence="5">The sequence shown here is derived from an EMBL/GenBank/DDBJ whole genome shotgun (WGS) entry which is preliminary data.</text>
</comment>
<dbReference type="RefSeq" id="WP_308718349.1">
    <property type="nucleotide sequence ID" value="NZ_JAVHUY010000071.1"/>
</dbReference>
<gene>
    <name evidence="5" type="ORF">RB614_42210</name>
</gene>
<dbReference type="EMBL" id="JAVHUY010000071">
    <property type="protein sequence ID" value="MDQ7911124.1"/>
    <property type="molecule type" value="Genomic_DNA"/>
</dbReference>
<keyword evidence="6" id="KW-1185">Reference proteome</keyword>
<dbReference type="SUPFAM" id="SSF52540">
    <property type="entry name" value="P-loop containing nucleoside triphosphate hydrolases"/>
    <property type="match status" value="1"/>
</dbReference>
<keyword evidence="3 5" id="KW-0067">ATP-binding</keyword>
<dbReference type="PANTHER" id="PTHR42788">
    <property type="entry name" value="TAURINE IMPORT ATP-BINDING PROTEIN-RELATED"/>
    <property type="match status" value="1"/>
</dbReference>
<evidence type="ECO:0000259" key="4">
    <source>
        <dbReference type="PROSITE" id="PS50893"/>
    </source>
</evidence>
<name>A0ABU0ZXW3_9ACTN</name>
<dbReference type="Gene3D" id="3.40.50.300">
    <property type="entry name" value="P-loop containing nucleotide triphosphate hydrolases"/>
    <property type="match status" value="1"/>
</dbReference>
<dbReference type="InterPro" id="IPR017871">
    <property type="entry name" value="ABC_transporter-like_CS"/>
</dbReference>
<organism evidence="5 6">
    <name type="scientific">Phytohabitans maris</name>
    <dbReference type="NCBI Taxonomy" id="3071409"/>
    <lineage>
        <taxon>Bacteria</taxon>
        <taxon>Bacillati</taxon>
        <taxon>Actinomycetota</taxon>
        <taxon>Actinomycetes</taxon>
        <taxon>Micromonosporales</taxon>
        <taxon>Micromonosporaceae</taxon>
    </lineage>
</organism>
<evidence type="ECO:0000256" key="2">
    <source>
        <dbReference type="ARBA" id="ARBA00022741"/>
    </source>
</evidence>
<proteinExistence type="predicted"/>
<dbReference type="CDD" id="cd03293">
    <property type="entry name" value="ABC_NrtD_SsuB_transporters"/>
    <property type="match status" value="1"/>
</dbReference>
<keyword evidence="2" id="KW-0547">Nucleotide-binding</keyword>
<evidence type="ECO:0000256" key="1">
    <source>
        <dbReference type="ARBA" id="ARBA00022448"/>
    </source>
</evidence>
<dbReference type="PROSITE" id="PS00211">
    <property type="entry name" value="ABC_TRANSPORTER_1"/>
    <property type="match status" value="1"/>
</dbReference>
<dbReference type="GO" id="GO:0005524">
    <property type="term" value="F:ATP binding"/>
    <property type="evidence" value="ECO:0007669"/>
    <property type="project" value="UniProtKB-KW"/>
</dbReference>
<protein>
    <submittedName>
        <fullName evidence="5">ABC transporter ATP-binding protein</fullName>
    </submittedName>
</protein>
<dbReference type="InterPro" id="IPR003439">
    <property type="entry name" value="ABC_transporter-like_ATP-bd"/>
</dbReference>
<accession>A0ABU0ZXW3</accession>
<dbReference type="PANTHER" id="PTHR42788:SF13">
    <property type="entry name" value="ALIPHATIC SULFONATES IMPORT ATP-BINDING PROTEIN SSUB"/>
    <property type="match status" value="1"/>
</dbReference>
<dbReference type="Proteomes" id="UP001230908">
    <property type="component" value="Unassembled WGS sequence"/>
</dbReference>
<sequence length="279" mass="30184">MRTQALDRVADARTGTASSNAGFACRNVNASYTGGHGGAPIFEGIDFDVAPGEFVSILGGSGVGKTTLLRVLGGLHAAGKGSDVRFAGQPLSGAPDRVVMVFQNYAASLLPWRTVESNVRLGLEGKMPRREQRERALAALTMVGLADNLHYHPRQLSGGMQQRVQIARALVMDPLALLMDEPFGALDAITKATLQDALLRIQRQTGMTVVFVTHDLDEAIYLSDRIIVLAGSPAGVARDLAVDLPRERDQVATKADPRYLELRQEIYTVMHSSDPRRRP</sequence>
<dbReference type="PROSITE" id="PS50893">
    <property type="entry name" value="ABC_TRANSPORTER_2"/>
    <property type="match status" value="1"/>
</dbReference>
<dbReference type="InterPro" id="IPR003593">
    <property type="entry name" value="AAA+_ATPase"/>
</dbReference>
<feature type="domain" description="ABC transporter" evidence="4">
    <location>
        <begin position="25"/>
        <end position="256"/>
    </location>
</feature>
<dbReference type="PROSITE" id="PS51257">
    <property type="entry name" value="PROKAR_LIPOPROTEIN"/>
    <property type="match status" value="1"/>
</dbReference>
<dbReference type="InterPro" id="IPR050166">
    <property type="entry name" value="ABC_transporter_ATP-bind"/>
</dbReference>
<dbReference type="Pfam" id="PF00005">
    <property type="entry name" value="ABC_tran"/>
    <property type="match status" value="1"/>
</dbReference>
<dbReference type="SMART" id="SM00382">
    <property type="entry name" value="AAA"/>
    <property type="match status" value="1"/>
</dbReference>
<evidence type="ECO:0000256" key="3">
    <source>
        <dbReference type="ARBA" id="ARBA00022840"/>
    </source>
</evidence>
<dbReference type="InterPro" id="IPR027417">
    <property type="entry name" value="P-loop_NTPase"/>
</dbReference>
<keyword evidence="1" id="KW-0813">Transport</keyword>
<reference evidence="5 6" key="1">
    <citation type="submission" date="2023-08" db="EMBL/GenBank/DDBJ databases">
        <title>Phytohabitans sansha sp. nov., isolated from marine sediment.</title>
        <authorList>
            <person name="Zhao Y."/>
            <person name="Yi K."/>
        </authorList>
    </citation>
    <scope>NUCLEOTIDE SEQUENCE [LARGE SCALE GENOMIC DNA]</scope>
    <source>
        <strain evidence="5 6">ZYX-F-186</strain>
    </source>
</reference>